<comment type="caution">
    <text evidence="1">The sequence shown here is derived from an EMBL/GenBank/DDBJ whole genome shotgun (WGS) entry which is preliminary data.</text>
</comment>
<evidence type="ECO:0000313" key="1">
    <source>
        <dbReference type="EMBL" id="GFD47197.1"/>
    </source>
</evidence>
<organism evidence="1">
    <name type="scientific">Tanacetum cinerariifolium</name>
    <name type="common">Dalmatian daisy</name>
    <name type="synonym">Chrysanthemum cinerariifolium</name>
    <dbReference type="NCBI Taxonomy" id="118510"/>
    <lineage>
        <taxon>Eukaryota</taxon>
        <taxon>Viridiplantae</taxon>
        <taxon>Streptophyta</taxon>
        <taxon>Embryophyta</taxon>
        <taxon>Tracheophyta</taxon>
        <taxon>Spermatophyta</taxon>
        <taxon>Magnoliopsida</taxon>
        <taxon>eudicotyledons</taxon>
        <taxon>Gunneridae</taxon>
        <taxon>Pentapetalae</taxon>
        <taxon>asterids</taxon>
        <taxon>campanulids</taxon>
        <taxon>Asterales</taxon>
        <taxon>Asteraceae</taxon>
        <taxon>Asteroideae</taxon>
        <taxon>Anthemideae</taxon>
        <taxon>Anthemidinae</taxon>
        <taxon>Tanacetum</taxon>
    </lineage>
</organism>
<feature type="non-terminal residue" evidence="1">
    <location>
        <position position="135"/>
    </location>
</feature>
<name>A0A699WIH9_TANCI</name>
<dbReference type="AlphaFoldDB" id="A0A699WIH9"/>
<feature type="non-terminal residue" evidence="1">
    <location>
        <position position="1"/>
    </location>
</feature>
<reference evidence="1" key="1">
    <citation type="journal article" date="2019" name="Sci. Rep.">
        <title>Draft genome of Tanacetum cinerariifolium, the natural source of mosquito coil.</title>
        <authorList>
            <person name="Yamashiro T."/>
            <person name="Shiraishi A."/>
            <person name="Satake H."/>
            <person name="Nakayama K."/>
        </authorList>
    </citation>
    <scope>NUCLEOTIDE SEQUENCE</scope>
</reference>
<proteinExistence type="predicted"/>
<sequence>VVAVSAPAAPVVVAPVPASAPVGVFMTGPVLPAPAVNDTLSLLAQQLHLIAQQVALVQASAAVPTPLPVALPSLAPPAPAPVVAAPVPVVPSSAPAAVLSPEELAELKKPFGATARIERQATELGPTQQAFLQEL</sequence>
<protein>
    <submittedName>
        <fullName evidence="1">Uncharacterized protein</fullName>
    </submittedName>
</protein>
<dbReference type="EMBL" id="BKCJ011693479">
    <property type="protein sequence ID" value="GFD47197.1"/>
    <property type="molecule type" value="Genomic_DNA"/>
</dbReference>
<gene>
    <name evidence="1" type="ORF">Tci_919166</name>
</gene>
<accession>A0A699WIH9</accession>